<feature type="region of interest" description="Disordered" evidence="1">
    <location>
        <begin position="72"/>
        <end position="111"/>
    </location>
</feature>
<dbReference type="AlphaFoldDB" id="A0A371G2C1"/>
<feature type="non-terminal residue" evidence="2">
    <location>
        <position position="1"/>
    </location>
</feature>
<evidence type="ECO:0000256" key="1">
    <source>
        <dbReference type="SAM" id="MobiDB-lite"/>
    </source>
</evidence>
<proteinExistence type="predicted"/>
<protein>
    <submittedName>
        <fullName evidence="2">Uncharacterized protein</fullName>
    </submittedName>
</protein>
<feature type="compositionally biased region" description="Polar residues" evidence="1">
    <location>
        <begin position="92"/>
        <end position="103"/>
    </location>
</feature>
<name>A0A371G2C1_MUCPR</name>
<evidence type="ECO:0000313" key="2">
    <source>
        <dbReference type="EMBL" id="RDX84631.1"/>
    </source>
</evidence>
<dbReference type="EMBL" id="QJKJ01006990">
    <property type="protein sequence ID" value="RDX84631.1"/>
    <property type="molecule type" value="Genomic_DNA"/>
</dbReference>
<accession>A0A371G2C1</accession>
<comment type="caution">
    <text evidence="2">The sequence shown here is derived from an EMBL/GenBank/DDBJ whole genome shotgun (WGS) entry which is preliminary data.</text>
</comment>
<reference evidence="2" key="1">
    <citation type="submission" date="2018-05" db="EMBL/GenBank/DDBJ databases">
        <title>Draft genome of Mucuna pruriens seed.</title>
        <authorList>
            <person name="Nnadi N.E."/>
            <person name="Vos R."/>
            <person name="Hasami M.H."/>
            <person name="Devisetty U.K."/>
            <person name="Aguiy J.C."/>
        </authorList>
    </citation>
    <scope>NUCLEOTIDE SEQUENCE [LARGE SCALE GENOMIC DNA]</scope>
    <source>
        <strain evidence="2">JCA_2017</strain>
    </source>
</reference>
<sequence length="159" mass="17649">MVIMFIDTLPSPFYDKVVGNVASNFVNLVVVGERIELGIKWGKFTQSSNNIGFTKKPNQEKKGEANAILLESRKASSPIPDLNPCKRARANDSPNNPTTTSGCSLLDEMPPPIPPQYQQKIDNKIEHEPNVNNNPLPVHGRTSINAISHECWEEELEEA</sequence>
<evidence type="ECO:0000313" key="3">
    <source>
        <dbReference type="Proteomes" id="UP000257109"/>
    </source>
</evidence>
<organism evidence="2 3">
    <name type="scientific">Mucuna pruriens</name>
    <name type="common">Velvet bean</name>
    <name type="synonym">Dolichos pruriens</name>
    <dbReference type="NCBI Taxonomy" id="157652"/>
    <lineage>
        <taxon>Eukaryota</taxon>
        <taxon>Viridiplantae</taxon>
        <taxon>Streptophyta</taxon>
        <taxon>Embryophyta</taxon>
        <taxon>Tracheophyta</taxon>
        <taxon>Spermatophyta</taxon>
        <taxon>Magnoliopsida</taxon>
        <taxon>eudicotyledons</taxon>
        <taxon>Gunneridae</taxon>
        <taxon>Pentapetalae</taxon>
        <taxon>rosids</taxon>
        <taxon>fabids</taxon>
        <taxon>Fabales</taxon>
        <taxon>Fabaceae</taxon>
        <taxon>Papilionoideae</taxon>
        <taxon>50 kb inversion clade</taxon>
        <taxon>NPAAA clade</taxon>
        <taxon>indigoferoid/millettioid clade</taxon>
        <taxon>Phaseoleae</taxon>
        <taxon>Mucuna</taxon>
    </lineage>
</organism>
<gene>
    <name evidence="2" type="ORF">CR513_34297</name>
</gene>
<keyword evidence="3" id="KW-1185">Reference proteome</keyword>
<dbReference type="Proteomes" id="UP000257109">
    <property type="component" value="Unassembled WGS sequence"/>
</dbReference>